<organism evidence="4 5">
    <name type="scientific">Lederbergia citrea</name>
    <dbReference type="NCBI Taxonomy" id="2833581"/>
    <lineage>
        <taxon>Bacteria</taxon>
        <taxon>Bacillati</taxon>
        <taxon>Bacillota</taxon>
        <taxon>Bacilli</taxon>
        <taxon>Bacillales</taxon>
        <taxon>Bacillaceae</taxon>
        <taxon>Lederbergia</taxon>
    </lineage>
</organism>
<evidence type="ECO:0000313" key="5">
    <source>
        <dbReference type="Proteomes" id="UP000676456"/>
    </source>
</evidence>
<evidence type="ECO:0000313" key="4">
    <source>
        <dbReference type="EMBL" id="MBS4222166.1"/>
    </source>
</evidence>
<dbReference type="Proteomes" id="UP000676456">
    <property type="component" value="Unassembled WGS sequence"/>
</dbReference>
<dbReference type="EMBL" id="JAGYPN010000001">
    <property type="protein sequence ID" value="MBS4222166.1"/>
    <property type="molecule type" value="Genomic_DNA"/>
</dbReference>
<dbReference type="Pfam" id="PF00011">
    <property type="entry name" value="HSP20"/>
    <property type="match status" value="1"/>
</dbReference>
<dbReference type="PROSITE" id="PS01031">
    <property type="entry name" value="SHSP"/>
    <property type="match status" value="1"/>
</dbReference>
<reference evidence="4 5" key="1">
    <citation type="submission" date="2021-05" db="EMBL/GenBank/DDBJ databases">
        <title>Novel Bacillus species.</title>
        <authorList>
            <person name="Liu G."/>
        </authorList>
    </citation>
    <scope>NUCLEOTIDE SEQUENCE [LARGE SCALE GENOMIC DNA]</scope>
    <source>
        <strain evidence="4 5">FJAT-49682</strain>
    </source>
</reference>
<dbReference type="CDD" id="cd06464">
    <property type="entry name" value="ACD_sHsps-like"/>
    <property type="match status" value="1"/>
</dbReference>
<dbReference type="SUPFAM" id="SSF49764">
    <property type="entry name" value="HSP20-like chaperones"/>
    <property type="match status" value="1"/>
</dbReference>
<protein>
    <submittedName>
        <fullName evidence="4">Hsp20/alpha crystallin family protein</fullName>
    </submittedName>
</protein>
<dbReference type="PANTHER" id="PTHR11527">
    <property type="entry name" value="HEAT-SHOCK PROTEIN 20 FAMILY MEMBER"/>
    <property type="match status" value="1"/>
</dbReference>
<dbReference type="InterPro" id="IPR008978">
    <property type="entry name" value="HSP20-like_chaperone"/>
</dbReference>
<evidence type="ECO:0000259" key="3">
    <source>
        <dbReference type="PROSITE" id="PS01031"/>
    </source>
</evidence>
<evidence type="ECO:0000256" key="1">
    <source>
        <dbReference type="PROSITE-ProRule" id="PRU00285"/>
    </source>
</evidence>
<keyword evidence="5" id="KW-1185">Reference proteome</keyword>
<sequence>MNRLFSEQRPNRSVLQSIDDFFTSTQPFGGFSAELKENEKEYIVIAELPGTKKEHIEIEVLQQYVAISVKQRETITKEDKNNKIFQQKDMWKQMSRTVPLSKPIEQGKAVAKYEDGVLTITVPKKKGKKINID</sequence>
<comment type="caution">
    <text evidence="4">The sequence shown here is derived from an EMBL/GenBank/DDBJ whole genome shotgun (WGS) entry which is preliminary data.</text>
</comment>
<name>A0A942Z4U5_9BACI</name>
<accession>A0A942Z4U5</accession>
<dbReference type="AlphaFoldDB" id="A0A942Z4U5"/>
<proteinExistence type="inferred from homology"/>
<dbReference type="InterPro" id="IPR031107">
    <property type="entry name" value="Small_HSP"/>
</dbReference>
<comment type="similarity">
    <text evidence="1 2">Belongs to the small heat shock protein (HSP20) family.</text>
</comment>
<evidence type="ECO:0000256" key="2">
    <source>
        <dbReference type="RuleBase" id="RU003616"/>
    </source>
</evidence>
<dbReference type="InterPro" id="IPR002068">
    <property type="entry name" value="A-crystallin/Hsp20_dom"/>
</dbReference>
<dbReference type="Gene3D" id="2.60.40.790">
    <property type="match status" value="1"/>
</dbReference>
<gene>
    <name evidence="4" type="ORF">KHA91_05275</name>
</gene>
<feature type="domain" description="SHSP" evidence="3">
    <location>
        <begin position="24"/>
        <end position="133"/>
    </location>
</feature>